<dbReference type="AlphaFoldDB" id="A0A9D7E2V0"/>
<organism evidence="6 7">
    <name type="scientific">Candidatus Methylophosphatis roskildensis</name>
    <dbReference type="NCBI Taxonomy" id="2899263"/>
    <lineage>
        <taxon>Bacteria</taxon>
        <taxon>Pseudomonadati</taxon>
        <taxon>Pseudomonadota</taxon>
        <taxon>Betaproteobacteria</taxon>
        <taxon>Nitrosomonadales</taxon>
        <taxon>Sterolibacteriaceae</taxon>
        <taxon>Candidatus Methylophosphatis</taxon>
    </lineage>
</organism>
<reference evidence="6" key="1">
    <citation type="submission" date="2020-10" db="EMBL/GenBank/DDBJ databases">
        <title>Connecting structure to function with the recovery of over 1000 high-quality activated sludge metagenome-assembled genomes encoding full-length rRNA genes using long-read sequencing.</title>
        <authorList>
            <person name="Singleton C.M."/>
            <person name="Petriglieri F."/>
            <person name="Kristensen J.M."/>
            <person name="Kirkegaard R.H."/>
            <person name="Michaelsen T.Y."/>
            <person name="Andersen M.H."/>
            <person name="Karst S.M."/>
            <person name="Dueholm M.S."/>
            <person name="Nielsen P.H."/>
            <person name="Albertsen M."/>
        </authorList>
    </citation>
    <scope>NUCLEOTIDE SEQUENCE</scope>
    <source>
        <strain evidence="6">Bjer_18-Q3-R1-45_BAT3C.347</strain>
    </source>
</reference>
<dbReference type="PRINTS" id="PR00337">
    <property type="entry name" value="LEUILEVALBP"/>
</dbReference>
<dbReference type="PANTHER" id="PTHR47151">
    <property type="entry name" value="LEU/ILE/VAL-BINDING ABC TRANSPORTER SUBUNIT"/>
    <property type="match status" value="1"/>
</dbReference>
<evidence type="ECO:0000256" key="4">
    <source>
        <dbReference type="ARBA" id="ARBA00022970"/>
    </source>
</evidence>
<evidence type="ECO:0000256" key="1">
    <source>
        <dbReference type="ARBA" id="ARBA00010062"/>
    </source>
</evidence>
<dbReference type="CDD" id="cd06342">
    <property type="entry name" value="PBP1_ABC_LIVBP-like"/>
    <property type="match status" value="1"/>
</dbReference>
<dbReference type="Pfam" id="PF13458">
    <property type="entry name" value="Peripla_BP_6"/>
    <property type="match status" value="1"/>
</dbReference>
<dbReference type="Proteomes" id="UP000807785">
    <property type="component" value="Unassembled WGS sequence"/>
</dbReference>
<evidence type="ECO:0000256" key="2">
    <source>
        <dbReference type="ARBA" id="ARBA00022448"/>
    </source>
</evidence>
<sequence>MNRPANGLLLSLMVASMLVACGKREEKAPAASAGSDPLVVKIGAASPLTGPQAHIGIDIRNGTQLGVDDVNAAGIEVGGRKVKLELIAEDDEANPTKATTVAQKLVDAKVVAVVGHFNSGASIPASKIYSDAGIVQISPGSTNPKYTQQGFKTTYRVVANDDQQGPVGAQFAVEKLVAKKIAVIDDSTAYGQGLANAFATKATALGATIAAREHTTDKDTDFTAILTAIKAKDPDLVFFGGIDTQAGPMAKQMAALGINARFLGGDGMQTPNFIKLAGDSAEGAMASIPGLPKDKMPGGKAFLDKFKAKYKTEVELFAPMGYDAVFVIVEAMKRAGSTEPSKILAEMPKTNYKGVIGPIAFDDKGDLKDGPLTIYAVQGGKWEPLEIIGGPAIVSAAATMDVPKDAANDAAKSAGEAAKEVVKEAADAARAAIDRK</sequence>
<accession>A0A9D7E2V0</accession>
<gene>
    <name evidence="6" type="ORF">IPH26_02655</name>
</gene>
<protein>
    <submittedName>
        <fullName evidence="6">Branched-chain amino acid ABC transporter substrate-binding protein</fullName>
    </submittedName>
</protein>
<dbReference type="InterPro" id="IPR028082">
    <property type="entry name" value="Peripla_BP_I"/>
</dbReference>
<dbReference type="PANTHER" id="PTHR47151:SF2">
    <property type="entry name" value="AMINO ACID BINDING PROTEIN"/>
    <property type="match status" value="1"/>
</dbReference>
<dbReference type="EMBL" id="JADJEV010000001">
    <property type="protein sequence ID" value="MBK6971900.1"/>
    <property type="molecule type" value="Genomic_DNA"/>
</dbReference>
<dbReference type="GO" id="GO:0006865">
    <property type="term" value="P:amino acid transport"/>
    <property type="evidence" value="ECO:0007669"/>
    <property type="project" value="UniProtKB-KW"/>
</dbReference>
<proteinExistence type="inferred from homology"/>
<keyword evidence="3" id="KW-0732">Signal</keyword>
<comment type="similarity">
    <text evidence="1">Belongs to the leucine-binding protein family.</text>
</comment>
<name>A0A9D7E2V0_9PROT</name>
<keyword evidence="4" id="KW-0029">Amino-acid transport</keyword>
<dbReference type="InterPro" id="IPR000709">
    <property type="entry name" value="Leu_Ile_Val-bd"/>
</dbReference>
<evidence type="ECO:0000259" key="5">
    <source>
        <dbReference type="Pfam" id="PF13458"/>
    </source>
</evidence>
<keyword evidence="2" id="KW-0813">Transport</keyword>
<dbReference type="Gene3D" id="3.40.50.2300">
    <property type="match status" value="2"/>
</dbReference>
<dbReference type="SUPFAM" id="SSF53822">
    <property type="entry name" value="Periplasmic binding protein-like I"/>
    <property type="match status" value="1"/>
</dbReference>
<dbReference type="PROSITE" id="PS51257">
    <property type="entry name" value="PROKAR_LIPOPROTEIN"/>
    <property type="match status" value="1"/>
</dbReference>
<evidence type="ECO:0000313" key="7">
    <source>
        <dbReference type="Proteomes" id="UP000807785"/>
    </source>
</evidence>
<evidence type="ECO:0000313" key="6">
    <source>
        <dbReference type="EMBL" id="MBK6971900.1"/>
    </source>
</evidence>
<dbReference type="InterPro" id="IPR028081">
    <property type="entry name" value="Leu-bd"/>
</dbReference>
<comment type="caution">
    <text evidence="6">The sequence shown here is derived from an EMBL/GenBank/DDBJ whole genome shotgun (WGS) entry which is preliminary data.</text>
</comment>
<evidence type="ECO:0000256" key="3">
    <source>
        <dbReference type="ARBA" id="ARBA00022729"/>
    </source>
</evidence>
<feature type="domain" description="Leucine-binding protein" evidence="5">
    <location>
        <begin position="40"/>
        <end position="380"/>
    </location>
</feature>